<protein>
    <submittedName>
        <fullName evidence="2">Citrate (Si)-synthase</fullName>
    </submittedName>
</protein>
<dbReference type="Pfam" id="PF00285">
    <property type="entry name" value="Citrate_synt"/>
    <property type="match status" value="1"/>
</dbReference>
<dbReference type="InterPro" id="IPR002020">
    <property type="entry name" value="Citrate_synthase"/>
</dbReference>
<proteinExistence type="predicted"/>
<dbReference type="PANTHER" id="PTHR42871:SF1">
    <property type="entry name" value="CITRATE SYNTHASE"/>
    <property type="match status" value="1"/>
</dbReference>
<comment type="caution">
    <text evidence="2">The sequence shown here is derived from an EMBL/GenBank/DDBJ whole genome shotgun (WGS) entry which is preliminary data.</text>
</comment>
<dbReference type="PANTHER" id="PTHR42871">
    <property type="entry name" value="CITRATE SYNTHASE"/>
    <property type="match status" value="1"/>
</dbReference>
<evidence type="ECO:0000256" key="1">
    <source>
        <dbReference type="ARBA" id="ARBA00004751"/>
    </source>
</evidence>
<dbReference type="SUPFAM" id="SSF48256">
    <property type="entry name" value="Citrate synthase"/>
    <property type="match status" value="1"/>
</dbReference>
<dbReference type="InterPro" id="IPR036969">
    <property type="entry name" value="Citrate_synthase_sf"/>
</dbReference>
<evidence type="ECO:0000313" key="3">
    <source>
        <dbReference type="Proteomes" id="UP000272192"/>
    </source>
</evidence>
<organism evidence="2 3">
    <name type="scientific">Helicobacter pylori</name>
    <name type="common">Campylobacter pylori</name>
    <dbReference type="NCBI Taxonomy" id="210"/>
    <lineage>
        <taxon>Bacteria</taxon>
        <taxon>Pseudomonadati</taxon>
        <taxon>Campylobacterota</taxon>
        <taxon>Epsilonproteobacteria</taxon>
        <taxon>Campylobacterales</taxon>
        <taxon>Helicobacteraceae</taxon>
        <taxon>Helicobacter</taxon>
    </lineage>
</organism>
<accession>A0A7Z6SQ00</accession>
<dbReference type="InterPro" id="IPR016142">
    <property type="entry name" value="Citrate_synth-like_lrg_a-sub"/>
</dbReference>
<name>A0A7Z6SQ00_HELPX</name>
<evidence type="ECO:0000313" key="2">
    <source>
        <dbReference type="EMBL" id="RKU89720.1"/>
    </source>
</evidence>
<sequence length="46" mass="5251">ALKIPVRFFTPVFVIGRTVGWCAQLLEHVKSPQARITRPRQVYVGD</sequence>
<dbReference type="EMBL" id="QELB01000233">
    <property type="protein sequence ID" value="RKU89720.1"/>
    <property type="molecule type" value="Genomic_DNA"/>
</dbReference>
<dbReference type="Gene3D" id="1.10.580.10">
    <property type="entry name" value="Citrate Synthase, domain 1"/>
    <property type="match status" value="1"/>
</dbReference>
<reference evidence="2 3" key="1">
    <citation type="submission" date="2018-04" db="EMBL/GenBank/DDBJ databases">
        <title>Complete genome sequences of Helicobacter pylori.</title>
        <authorList>
            <person name="Palau M."/>
            <person name="Minana-Galbis D."/>
        </authorList>
    </citation>
    <scope>NUCLEOTIDE SEQUENCE [LARGE SCALE GENOMIC DNA]</scope>
    <source>
        <strain evidence="2 3">B518</strain>
    </source>
</reference>
<feature type="non-terminal residue" evidence="2">
    <location>
        <position position="1"/>
    </location>
</feature>
<gene>
    <name evidence="2" type="ORF">DB721_09545</name>
</gene>
<dbReference type="Proteomes" id="UP000272192">
    <property type="component" value="Unassembled WGS sequence"/>
</dbReference>
<dbReference type="AlphaFoldDB" id="A0A7Z6SQ00"/>
<dbReference type="GO" id="GO:0046912">
    <property type="term" value="F:acyltransferase activity, acyl groups converted into alkyl on transfer"/>
    <property type="evidence" value="ECO:0007669"/>
    <property type="project" value="InterPro"/>
</dbReference>
<comment type="pathway">
    <text evidence="1">Carbohydrate metabolism; tricarboxylic acid cycle; isocitrate from oxaloacetate: step 1/2.</text>
</comment>